<keyword evidence="2" id="KW-1185">Reference proteome</keyword>
<reference evidence="1 2" key="1">
    <citation type="submission" date="2015-07" db="EMBL/GenBank/DDBJ databases">
        <title>Comparative genomics of the Sigatoka disease complex on banana suggests a link between parallel evolutionary changes in Pseudocercospora fijiensis and Pseudocercospora eumusae and increased virulence on the banana host.</title>
        <authorList>
            <person name="Chang T.-C."/>
            <person name="Salvucci A."/>
            <person name="Crous P.W."/>
            <person name="Stergiopoulos I."/>
        </authorList>
    </citation>
    <scope>NUCLEOTIDE SEQUENCE [LARGE SCALE GENOMIC DNA]</scope>
    <source>
        <strain evidence="1 2">CBS 116634</strain>
    </source>
</reference>
<dbReference type="AlphaFoldDB" id="A0A139I0S9"/>
<evidence type="ECO:0000313" key="2">
    <source>
        <dbReference type="Proteomes" id="UP000073492"/>
    </source>
</evidence>
<dbReference type="Proteomes" id="UP000073492">
    <property type="component" value="Unassembled WGS sequence"/>
</dbReference>
<organism evidence="1 2">
    <name type="scientific">Pseudocercospora musae</name>
    <dbReference type="NCBI Taxonomy" id="113226"/>
    <lineage>
        <taxon>Eukaryota</taxon>
        <taxon>Fungi</taxon>
        <taxon>Dikarya</taxon>
        <taxon>Ascomycota</taxon>
        <taxon>Pezizomycotina</taxon>
        <taxon>Dothideomycetes</taxon>
        <taxon>Dothideomycetidae</taxon>
        <taxon>Mycosphaerellales</taxon>
        <taxon>Mycosphaerellaceae</taxon>
        <taxon>Pseudocercospora</taxon>
    </lineage>
</organism>
<evidence type="ECO:0000313" key="1">
    <source>
        <dbReference type="EMBL" id="KXT08277.1"/>
    </source>
</evidence>
<gene>
    <name evidence="1" type="ORF">AC579_7575</name>
</gene>
<name>A0A139I0S9_9PEZI</name>
<proteinExistence type="predicted"/>
<accession>A0A139I0S9</accession>
<protein>
    <submittedName>
        <fullName evidence="1">Uncharacterized protein</fullName>
    </submittedName>
</protein>
<dbReference type="EMBL" id="LFZO01000468">
    <property type="protein sequence ID" value="KXT08277.1"/>
    <property type="molecule type" value="Genomic_DNA"/>
</dbReference>
<comment type="caution">
    <text evidence="1">The sequence shown here is derived from an EMBL/GenBank/DDBJ whole genome shotgun (WGS) entry which is preliminary data.</text>
</comment>
<sequence length="175" mass="19504">MPQYNHPPAGRTWILLMPSHKTTVSQTSTFQTVYACWSQCKGHGKRVQRQVVVRVPVTARQPSLDACFEADHVRVSLRVHVLAYLQAPQITAQPITSLPRLPSEARTSDVAANLPKQVGSLMICDKDRKTGPFLRIAYYLHSDTLGTGAEDATPIQTKKVPQLRQTISLRARAYT</sequence>